<comment type="caution">
    <text evidence="11">The sequence shown here is derived from an EMBL/GenBank/DDBJ whole genome shotgun (WGS) entry which is preliminary data.</text>
</comment>
<evidence type="ECO:0000256" key="5">
    <source>
        <dbReference type="ARBA" id="ARBA00022737"/>
    </source>
</evidence>
<dbReference type="Pfam" id="PF08263">
    <property type="entry name" value="LRRNT_2"/>
    <property type="match status" value="1"/>
</dbReference>
<name>A0A921U9D3_SORBI</name>
<dbReference type="FunFam" id="3.80.10.10:FF:000400">
    <property type="entry name" value="Nuclear pore complex protein NUP107"/>
    <property type="match status" value="1"/>
</dbReference>
<dbReference type="SUPFAM" id="SSF52058">
    <property type="entry name" value="L domain-like"/>
    <property type="match status" value="1"/>
</dbReference>
<feature type="region of interest" description="Disordered" evidence="8">
    <location>
        <begin position="379"/>
        <end position="448"/>
    </location>
</feature>
<keyword evidence="3" id="KW-0812">Transmembrane</keyword>
<evidence type="ECO:0000313" key="12">
    <source>
        <dbReference type="Proteomes" id="UP000807115"/>
    </source>
</evidence>
<dbReference type="Proteomes" id="UP000807115">
    <property type="component" value="Chromosome 7"/>
</dbReference>
<dbReference type="InterPro" id="IPR052595">
    <property type="entry name" value="LRRC69/RLP"/>
</dbReference>
<keyword evidence="6" id="KW-1133">Transmembrane helix</keyword>
<dbReference type="Gene3D" id="3.80.10.10">
    <property type="entry name" value="Ribonuclease Inhibitor"/>
    <property type="match status" value="3"/>
</dbReference>
<gene>
    <name evidence="11" type="ORF">BDA96_07G102100</name>
</gene>
<feature type="domain" description="Leucine-rich repeat-containing N-terminal plant-type" evidence="10">
    <location>
        <begin position="30"/>
        <end position="73"/>
    </location>
</feature>
<dbReference type="PANTHER" id="PTHR48057">
    <property type="entry name" value="LEUCINE-RICH REPEAT SERINE/THREONINE-PROTEIN KINASE 1"/>
    <property type="match status" value="1"/>
</dbReference>
<dbReference type="InterPro" id="IPR013210">
    <property type="entry name" value="LRR_N_plant-typ"/>
</dbReference>
<keyword evidence="4 9" id="KW-0732">Signal</keyword>
<evidence type="ECO:0000256" key="8">
    <source>
        <dbReference type="SAM" id="MobiDB-lite"/>
    </source>
</evidence>
<feature type="compositionally biased region" description="Low complexity" evidence="8">
    <location>
        <begin position="379"/>
        <end position="391"/>
    </location>
</feature>
<accession>A0A921U9D3</accession>
<dbReference type="PROSITE" id="PS51450">
    <property type="entry name" value="LRR"/>
    <property type="match status" value="1"/>
</dbReference>
<dbReference type="PRINTS" id="PR00019">
    <property type="entry name" value="LEURICHRPT"/>
</dbReference>
<feature type="chain" id="PRO_5037218957" description="Leucine-rich repeat-containing N-terminal plant-type domain-containing protein" evidence="9">
    <location>
        <begin position="28"/>
        <end position="527"/>
    </location>
</feature>
<evidence type="ECO:0000256" key="2">
    <source>
        <dbReference type="ARBA" id="ARBA00022614"/>
    </source>
</evidence>
<keyword evidence="5" id="KW-0677">Repeat</keyword>
<dbReference type="AlphaFoldDB" id="A0A921U9D3"/>
<evidence type="ECO:0000256" key="4">
    <source>
        <dbReference type="ARBA" id="ARBA00022729"/>
    </source>
</evidence>
<dbReference type="SMART" id="SM00369">
    <property type="entry name" value="LRR_TYP"/>
    <property type="match status" value="5"/>
</dbReference>
<dbReference type="InterPro" id="IPR001611">
    <property type="entry name" value="Leu-rich_rpt"/>
</dbReference>
<dbReference type="InterPro" id="IPR032675">
    <property type="entry name" value="LRR_dom_sf"/>
</dbReference>
<organism evidence="11 12">
    <name type="scientific">Sorghum bicolor</name>
    <name type="common">Sorghum</name>
    <name type="synonym">Sorghum vulgare</name>
    <dbReference type="NCBI Taxonomy" id="4558"/>
    <lineage>
        <taxon>Eukaryota</taxon>
        <taxon>Viridiplantae</taxon>
        <taxon>Streptophyta</taxon>
        <taxon>Embryophyta</taxon>
        <taxon>Tracheophyta</taxon>
        <taxon>Spermatophyta</taxon>
        <taxon>Magnoliopsida</taxon>
        <taxon>Liliopsida</taxon>
        <taxon>Poales</taxon>
        <taxon>Poaceae</taxon>
        <taxon>PACMAD clade</taxon>
        <taxon>Panicoideae</taxon>
        <taxon>Andropogonodae</taxon>
        <taxon>Andropogoneae</taxon>
        <taxon>Sorghinae</taxon>
        <taxon>Sorghum</taxon>
    </lineage>
</organism>
<evidence type="ECO:0000256" key="9">
    <source>
        <dbReference type="SAM" id="SignalP"/>
    </source>
</evidence>
<dbReference type="Pfam" id="PF00560">
    <property type="entry name" value="LRR_1"/>
    <property type="match status" value="5"/>
</dbReference>
<protein>
    <recommendedName>
        <fullName evidence="10">Leucine-rich repeat-containing N-terminal plant-type domain-containing protein</fullName>
    </recommendedName>
</protein>
<reference evidence="11" key="1">
    <citation type="journal article" date="2019" name="BMC Genomics">
        <title>A new reference genome for Sorghum bicolor reveals high levels of sequence similarity between sweet and grain genotypes: implications for the genetics of sugar metabolism.</title>
        <authorList>
            <person name="Cooper E.A."/>
            <person name="Brenton Z.W."/>
            <person name="Flinn B.S."/>
            <person name="Jenkins J."/>
            <person name="Shu S."/>
            <person name="Flowers D."/>
            <person name="Luo F."/>
            <person name="Wang Y."/>
            <person name="Xia P."/>
            <person name="Barry K."/>
            <person name="Daum C."/>
            <person name="Lipzen A."/>
            <person name="Yoshinaga Y."/>
            <person name="Schmutz J."/>
            <person name="Saski C."/>
            <person name="Vermerris W."/>
            <person name="Kresovich S."/>
        </authorList>
    </citation>
    <scope>NUCLEOTIDE SEQUENCE</scope>
</reference>
<dbReference type="PANTHER" id="PTHR48057:SF7">
    <property type="entry name" value="LEUCINE-RICH REPEAT SERINE_THREONINE-PROTEIN KINASE 1"/>
    <property type="match status" value="1"/>
</dbReference>
<dbReference type="EMBL" id="CM027686">
    <property type="protein sequence ID" value="KAG0523183.1"/>
    <property type="molecule type" value="Genomic_DNA"/>
</dbReference>
<dbReference type="InterPro" id="IPR003591">
    <property type="entry name" value="Leu-rich_rpt_typical-subtyp"/>
</dbReference>
<dbReference type="GO" id="GO:0016020">
    <property type="term" value="C:membrane"/>
    <property type="evidence" value="ECO:0007669"/>
    <property type="project" value="UniProtKB-SubCell"/>
</dbReference>
<evidence type="ECO:0000256" key="7">
    <source>
        <dbReference type="ARBA" id="ARBA00023136"/>
    </source>
</evidence>
<comment type="subcellular location">
    <subcellularLocation>
        <location evidence="1">Membrane</location>
    </subcellularLocation>
</comment>
<feature type="signal peptide" evidence="9">
    <location>
        <begin position="1"/>
        <end position="27"/>
    </location>
</feature>
<evidence type="ECO:0000259" key="10">
    <source>
        <dbReference type="Pfam" id="PF08263"/>
    </source>
</evidence>
<dbReference type="FunFam" id="3.80.10.10:FF:000221">
    <property type="entry name" value="Leucine-rich repeat receptor-like protein kinase PXL1"/>
    <property type="match status" value="1"/>
</dbReference>
<proteinExistence type="predicted"/>
<reference evidence="11" key="2">
    <citation type="submission" date="2020-10" db="EMBL/GenBank/DDBJ databases">
        <authorList>
            <person name="Cooper E.A."/>
            <person name="Brenton Z.W."/>
            <person name="Flinn B.S."/>
            <person name="Jenkins J."/>
            <person name="Shu S."/>
            <person name="Flowers D."/>
            <person name="Luo F."/>
            <person name="Wang Y."/>
            <person name="Xia P."/>
            <person name="Barry K."/>
            <person name="Daum C."/>
            <person name="Lipzen A."/>
            <person name="Yoshinaga Y."/>
            <person name="Schmutz J."/>
            <person name="Saski C."/>
            <person name="Vermerris W."/>
            <person name="Kresovich S."/>
        </authorList>
    </citation>
    <scope>NUCLEOTIDE SEQUENCE</scope>
</reference>
<evidence type="ECO:0000256" key="6">
    <source>
        <dbReference type="ARBA" id="ARBA00022989"/>
    </source>
</evidence>
<sequence>MALRTRNQSSFLKAFFLLLLCISTSRGTEQEAGSLLRWKSTLLPANGGDEPSSPLLSWLATKPMCSWRGIMCDATGRVTELSLPGTGLHGTLSALDLAAFPALTKLDLHNNNISGSIPANISSLTYLDMSQNSLSGEIPDTLPSMKQRMRYLNLSANGLYGSIPRSLSNMRGMWVFDVSRNKLTGAIPPDLFMNWPEITSFYAQNNSLTGSIPPEVSNASKLQTLFLHRNNLYGKITVEIGRVASLRRLMLSSNSLTGPIPHSVGNLTSLVLLGIFCNNLIGKIPLEIANLTALESLDLDTNQLEGEVPQALSALQNLQFLDVSNNKLSGVIPYLNTRKPAVHLLNRTHTRPSTQRTAHLTRAAVPLLFLSFPSISSLSLSPSRQQSSRAPPISPTGGPHRRRHSSTLPFSSRLPPRLRSGCDGAGHRHLLPQRGSGLRRPDQRPGGHCLLQELRPAATRPHTGDPLGVRWRQPQRLLPVVQAPIDLSDFYSEGSVARADRARRGRGRRFHIGVAAPRSLICLPASP</sequence>
<evidence type="ECO:0000256" key="3">
    <source>
        <dbReference type="ARBA" id="ARBA00022692"/>
    </source>
</evidence>
<keyword evidence="2" id="KW-0433">Leucine-rich repeat</keyword>
<keyword evidence="7" id="KW-0472">Membrane</keyword>
<evidence type="ECO:0000256" key="1">
    <source>
        <dbReference type="ARBA" id="ARBA00004370"/>
    </source>
</evidence>
<evidence type="ECO:0000313" key="11">
    <source>
        <dbReference type="EMBL" id="KAG0523183.1"/>
    </source>
</evidence>